<sequence>VGVHTGPLGSIVLPSGREGYFGDALSTARYLAESAPRDAVVHLSKATKEQLCVLERPVVWVRPRRWAPPPPPPEVAVANDMKRGGWRGGQARCSRATSDNPPLQPIPSHCLHLSAGRVGCRIGPASLDGTCRDQHLVV</sequence>
<proteinExistence type="predicted"/>
<name>A0ABN9XKL5_9DINO</name>
<reference evidence="1" key="1">
    <citation type="submission" date="2023-10" db="EMBL/GenBank/DDBJ databases">
        <authorList>
            <person name="Chen Y."/>
            <person name="Shah S."/>
            <person name="Dougan E. K."/>
            <person name="Thang M."/>
            <person name="Chan C."/>
        </authorList>
    </citation>
    <scope>NUCLEOTIDE SEQUENCE [LARGE SCALE GENOMIC DNA]</scope>
</reference>
<organism evidence="1 2">
    <name type="scientific">Prorocentrum cordatum</name>
    <dbReference type="NCBI Taxonomy" id="2364126"/>
    <lineage>
        <taxon>Eukaryota</taxon>
        <taxon>Sar</taxon>
        <taxon>Alveolata</taxon>
        <taxon>Dinophyceae</taxon>
        <taxon>Prorocentrales</taxon>
        <taxon>Prorocentraceae</taxon>
        <taxon>Prorocentrum</taxon>
    </lineage>
</organism>
<protein>
    <submittedName>
        <fullName evidence="1">Uncharacterized protein</fullName>
    </submittedName>
</protein>
<accession>A0ABN9XKL5</accession>
<gene>
    <name evidence="1" type="ORF">PCOR1329_LOCUS77664</name>
</gene>
<dbReference type="Proteomes" id="UP001189429">
    <property type="component" value="Unassembled WGS sequence"/>
</dbReference>
<evidence type="ECO:0000313" key="2">
    <source>
        <dbReference type="Proteomes" id="UP001189429"/>
    </source>
</evidence>
<feature type="non-terminal residue" evidence="1">
    <location>
        <position position="1"/>
    </location>
</feature>
<dbReference type="EMBL" id="CAUYUJ010020765">
    <property type="protein sequence ID" value="CAK0900372.1"/>
    <property type="molecule type" value="Genomic_DNA"/>
</dbReference>
<evidence type="ECO:0000313" key="1">
    <source>
        <dbReference type="EMBL" id="CAK0900372.1"/>
    </source>
</evidence>
<comment type="caution">
    <text evidence="1">The sequence shown here is derived from an EMBL/GenBank/DDBJ whole genome shotgun (WGS) entry which is preliminary data.</text>
</comment>
<keyword evidence="2" id="KW-1185">Reference proteome</keyword>